<dbReference type="EMBL" id="MHVG01000018">
    <property type="protein sequence ID" value="OHA90560.1"/>
    <property type="molecule type" value="Genomic_DNA"/>
</dbReference>
<organism evidence="5 6">
    <name type="scientific">Candidatus Zambryskibacteria bacterium RIFCSPHIGHO2_01_FULL_44_22b</name>
    <dbReference type="NCBI Taxonomy" id="1802737"/>
    <lineage>
        <taxon>Bacteria</taxon>
        <taxon>Candidatus Zambryskiibacteriota</taxon>
    </lineage>
</organism>
<dbReference type="GO" id="GO:0006310">
    <property type="term" value="P:DNA recombination"/>
    <property type="evidence" value="ECO:0007669"/>
    <property type="project" value="UniProtKB-KW"/>
</dbReference>
<evidence type="ECO:0000313" key="6">
    <source>
        <dbReference type="Proteomes" id="UP000178538"/>
    </source>
</evidence>
<name>A0A1G2SZT9_9BACT</name>
<dbReference type="Proteomes" id="UP000178538">
    <property type="component" value="Unassembled WGS sequence"/>
</dbReference>
<protein>
    <recommendedName>
        <fullName evidence="4">DNA replication/recombination mediator RecO N-terminal domain-containing protein</fullName>
    </recommendedName>
</protein>
<dbReference type="InterPro" id="IPR003717">
    <property type="entry name" value="RecO"/>
</dbReference>
<feature type="domain" description="DNA replication/recombination mediator RecO N-terminal" evidence="4">
    <location>
        <begin position="5"/>
        <end position="79"/>
    </location>
</feature>
<proteinExistence type="predicted"/>
<gene>
    <name evidence="5" type="ORF">A2832_01025</name>
</gene>
<sequence>MSYHIYTTKGIVLSERPVREADRIYNILTRDFGLVRATALGTRKGTSKLRGHIEPFSLSYISLVRGKEHWRATSAEYIRNIPAHPSVVRPLALIEKLIQGEVSHPELFDAIEKYLESDEITLVSRILFHLGYLKEEDLNLGKKALIQAINDGLQQSHLT</sequence>
<evidence type="ECO:0000256" key="3">
    <source>
        <dbReference type="ARBA" id="ARBA00023204"/>
    </source>
</evidence>
<dbReference type="GO" id="GO:0043590">
    <property type="term" value="C:bacterial nucleoid"/>
    <property type="evidence" value="ECO:0007669"/>
    <property type="project" value="TreeGrafter"/>
</dbReference>
<dbReference type="Pfam" id="PF11967">
    <property type="entry name" value="RecO_N"/>
    <property type="match status" value="1"/>
</dbReference>
<dbReference type="GO" id="GO:0006302">
    <property type="term" value="P:double-strand break repair"/>
    <property type="evidence" value="ECO:0007669"/>
    <property type="project" value="TreeGrafter"/>
</dbReference>
<keyword evidence="2" id="KW-0233">DNA recombination</keyword>
<dbReference type="Gene3D" id="2.40.50.140">
    <property type="entry name" value="Nucleic acid-binding proteins"/>
    <property type="match status" value="1"/>
</dbReference>
<dbReference type="PANTHER" id="PTHR33991">
    <property type="entry name" value="DNA REPAIR PROTEIN RECO"/>
    <property type="match status" value="1"/>
</dbReference>
<dbReference type="InterPro" id="IPR022572">
    <property type="entry name" value="DNA_rep/recomb_RecO_N"/>
</dbReference>
<keyword evidence="1" id="KW-0227">DNA damage</keyword>
<evidence type="ECO:0000313" key="5">
    <source>
        <dbReference type="EMBL" id="OHA90560.1"/>
    </source>
</evidence>
<reference evidence="5 6" key="1">
    <citation type="journal article" date="2016" name="Nat. Commun.">
        <title>Thousands of microbial genomes shed light on interconnected biogeochemical processes in an aquifer system.</title>
        <authorList>
            <person name="Anantharaman K."/>
            <person name="Brown C.T."/>
            <person name="Hug L.A."/>
            <person name="Sharon I."/>
            <person name="Castelle C.J."/>
            <person name="Probst A.J."/>
            <person name="Thomas B.C."/>
            <person name="Singh A."/>
            <person name="Wilkins M.J."/>
            <person name="Karaoz U."/>
            <person name="Brodie E.L."/>
            <person name="Williams K.H."/>
            <person name="Hubbard S.S."/>
            <person name="Banfield J.F."/>
        </authorList>
    </citation>
    <scope>NUCLEOTIDE SEQUENCE [LARGE SCALE GENOMIC DNA]</scope>
</reference>
<dbReference type="InterPro" id="IPR012340">
    <property type="entry name" value="NA-bd_OB-fold"/>
</dbReference>
<evidence type="ECO:0000259" key="4">
    <source>
        <dbReference type="Pfam" id="PF11967"/>
    </source>
</evidence>
<dbReference type="PANTHER" id="PTHR33991:SF1">
    <property type="entry name" value="DNA REPAIR PROTEIN RECO"/>
    <property type="match status" value="1"/>
</dbReference>
<dbReference type="SUPFAM" id="SSF50249">
    <property type="entry name" value="Nucleic acid-binding proteins"/>
    <property type="match status" value="1"/>
</dbReference>
<keyword evidence="3" id="KW-0234">DNA repair</keyword>
<dbReference type="STRING" id="1802737.A2832_01025"/>
<comment type="caution">
    <text evidence="5">The sequence shown here is derived from an EMBL/GenBank/DDBJ whole genome shotgun (WGS) entry which is preliminary data.</text>
</comment>
<evidence type="ECO:0000256" key="1">
    <source>
        <dbReference type="ARBA" id="ARBA00022763"/>
    </source>
</evidence>
<accession>A0A1G2SZT9</accession>
<dbReference type="AlphaFoldDB" id="A0A1G2SZT9"/>
<evidence type="ECO:0000256" key="2">
    <source>
        <dbReference type="ARBA" id="ARBA00023172"/>
    </source>
</evidence>